<sequence>METTYVGFDFGEVAWIAHFCGIISNCFHNMKPADSAIICFLVLLAAVSCTCGDASGAIAHQPHVLVVVGEQAVHLVLGRFRRHDRKTTQGKLLVEVVRAPHENDMLLLVQLIGTVDRERRNTESDACGEPSHELLRANHGLDLYREGTRCHRIVQDTCSISGDTLNRVSIQQRFIFTGRPMKSIDAEEFLRMIRFESLHLLESQVP</sequence>
<gene>
    <name evidence="1" type="ORF">BE221DRAFT_68618</name>
</gene>
<accession>A0A1Y5IFH1</accession>
<name>A0A1Y5IFH1_OSTTA</name>
<dbReference type="AlphaFoldDB" id="A0A1Y5IFH1"/>
<organism evidence="1">
    <name type="scientific">Ostreococcus tauri</name>
    <name type="common">Marine green alga</name>
    <dbReference type="NCBI Taxonomy" id="70448"/>
    <lineage>
        <taxon>Eukaryota</taxon>
        <taxon>Viridiplantae</taxon>
        <taxon>Chlorophyta</taxon>
        <taxon>Mamiellophyceae</taxon>
        <taxon>Mamiellales</taxon>
        <taxon>Bathycoccaceae</taxon>
        <taxon>Ostreococcus</taxon>
    </lineage>
</organism>
<dbReference type="Proteomes" id="UP000195557">
    <property type="component" value="Unassembled WGS sequence"/>
</dbReference>
<protein>
    <submittedName>
        <fullName evidence="1">Uncharacterized protein</fullName>
    </submittedName>
</protein>
<evidence type="ECO:0000313" key="1">
    <source>
        <dbReference type="EMBL" id="OUS48326.1"/>
    </source>
</evidence>
<proteinExistence type="predicted"/>
<dbReference type="EMBL" id="KZ155774">
    <property type="protein sequence ID" value="OUS48326.1"/>
    <property type="molecule type" value="Genomic_DNA"/>
</dbReference>
<reference evidence="1" key="1">
    <citation type="submission" date="2017-04" db="EMBL/GenBank/DDBJ databases">
        <title>Population genomics of picophytoplankton unveils novel chromosome hypervariability.</title>
        <authorList>
            <consortium name="DOE Joint Genome Institute"/>
            <person name="Blanc-Mathieu R."/>
            <person name="Krasovec M."/>
            <person name="Hebrard M."/>
            <person name="Yau S."/>
            <person name="Desgranges E."/>
            <person name="Martin J."/>
            <person name="Schackwitz W."/>
            <person name="Kuo A."/>
            <person name="Salin G."/>
            <person name="Donnadieu C."/>
            <person name="Desdevises Y."/>
            <person name="Sanchez-Ferandin S."/>
            <person name="Moreau H."/>
            <person name="Rivals E."/>
            <person name="Grigoriev I.V."/>
            <person name="Grimsley N."/>
            <person name="Eyre-Walker A."/>
            <person name="Piganeau G."/>
        </authorList>
    </citation>
    <scope>NUCLEOTIDE SEQUENCE [LARGE SCALE GENOMIC DNA]</scope>
    <source>
        <strain evidence="1">RCC 1115</strain>
    </source>
</reference>